<gene>
    <name evidence="9" type="ORF">E9229_003144</name>
</gene>
<dbReference type="Proteomes" id="UP000523000">
    <property type="component" value="Unassembled WGS sequence"/>
</dbReference>
<feature type="transmembrane region" description="Helical" evidence="8">
    <location>
        <begin position="237"/>
        <end position="263"/>
    </location>
</feature>
<dbReference type="EMBL" id="JACHVS010000002">
    <property type="protein sequence ID" value="MBB2996897.1"/>
    <property type="molecule type" value="Genomic_DNA"/>
</dbReference>
<evidence type="ECO:0000313" key="10">
    <source>
        <dbReference type="Proteomes" id="UP000523000"/>
    </source>
</evidence>
<comment type="caution">
    <text evidence="9">The sequence shown here is derived from an EMBL/GenBank/DDBJ whole genome shotgun (WGS) entry which is preliminary data.</text>
</comment>
<evidence type="ECO:0000256" key="3">
    <source>
        <dbReference type="ARBA" id="ARBA00022448"/>
    </source>
</evidence>
<dbReference type="InterPro" id="IPR002549">
    <property type="entry name" value="AI-2E-like"/>
</dbReference>
<evidence type="ECO:0000256" key="2">
    <source>
        <dbReference type="ARBA" id="ARBA00009773"/>
    </source>
</evidence>
<feature type="transmembrane region" description="Helical" evidence="8">
    <location>
        <begin position="32"/>
        <end position="52"/>
    </location>
</feature>
<dbReference type="PANTHER" id="PTHR21716">
    <property type="entry name" value="TRANSMEMBRANE PROTEIN"/>
    <property type="match status" value="1"/>
</dbReference>
<evidence type="ECO:0000256" key="8">
    <source>
        <dbReference type="SAM" id="Phobius"/>
    </source>
</evidence>
<feature type="transmembrane region" description="Helical" evidence="8">
    <location>
        <begin position="300"/>
        <end position="333"/>
    </location>
</feature>
<keyword evidence="3" id="KW-0813">Transport</keyword>
<feature type="transmembrane region" description="Helical" evidence="8">
    <location>
        <begin position="210"/>
        <end position="231"/>
    </location>
</feature>
<dbReference type="RefSeq" id="WP_183512472.1">
    <property type="nucleotide sequence ID" value="NZ_BAABGK010000095.1"/>
</dbReference>
<feature type="transmembrane region" description="Helical" evidence="8">
    <location>
        <begin position="144"/>
        <end position="169"/>
    </location>
</feature>
<keyword evidence="5 8" id="KW-0812">Transmembrane</keyword>
<dbReference type="PANTHER" id="PTHR21716:SF53">
    <property type="entry name" value="PERMEASE PERM-RELATED"/>
    <property type="match status" value="1"/>
</dbReference>
<keyword evidence="10" id="KW-1185">Reference proteome</keyword>
<dbReference type="Pfam" id="PF01594">
    <property type="entry name" value="AI-2E_transport"/>
    <property type="match status" value="1"/>
</dbReference>
<comment type="similarity">
    <text evidence="2">Belongs to the autoinducer-2 exporter (AI-2E) (TC 2.A.86) family.</text>
</comment>
<evidence type="ECO:0000256" key="5">
    <source>
        <dbReference type="ARBA" id="ARBA00022692"/>
    </source>
</evidence>
<evidence type="ECO:0000256" key="6">
    <source>
        <dbReference type="ARBA" id="ARBA00022989"/>
    </source>
</evidence>
<comment type="subcellular location">
    <subcellularLocation>
        <location evidence="1">Cell membrane</location>
        <topology evidence="1">Multi-pass membrane protein</topology>
    </subcellularLocation>
</comment>
<evidence type="ECO:0000313" key="9">
    <source>
        <dbReference type="EMBL" id="MBB2996897.1"/>
    </source>
</evidence>
<feature type="transmembrane region" description="Helical" evidence="8">
    <location>
        <begin position="270"/>
        <end position="288"/>
    </location>
</feature>
<evidence type="ECO:0000256" key="4">
    <source>
        <dbReference type="ARBA" id="ARBA00022475"/>
    </source>
</evidence>
<dbReference type="GO" id="GO:0005886">
    <property type="term" value="C:plasma membrane"/>
    <property type="evidence" value="ECO:0007669"/>
    <property type="project" value="UniProtKB-SubCell"/>
</dbReference>
<sequence length="344" mass="36222">MKPGFRGAFFATLGVLLALALGAAVASLTYALTLVFIAFFISLVLDPLVSWFETTGMSRGKAVATVLIGFLVLILGIRALVIPLLVTEGLSLLRSLPSLLDGISHQEWFISLDMRFNGALEPGIEWPERTIADPATWVVVGNGALHVGIGVANAVFGVVFVAILTIYFVSSLKTIKSAFYDLVPASKRPGVEEISEEIAASVGGYLSGMAILASINASFPFILFTIMHVPYAPVHAILALPITMIPLVGSVISASIMTVVSFFDSPGTALIVLLVMLVYMQVEAYLLTPRIVGKAIKIPASLVLIGAMIGGTLAGLLGAMVACPVTASILLIMNKVVIPAQAKR</sequence>
<evidence type="ECO:0000256" key="1">
    <source>
        <dbReference type="ARBA" id="ARBA00004651"/>
    </source>
</evidence>
<reference evidence="9 10" key="1">
    <citation type="submission" date="2020-08" db="EMBL/GenBank/DDBJ databases">
        <title>Sequencing the genomes of 1000 actinobacteria strains.</title>
        <authorList>
            <person name="Klenk H.-P."/>
        </authorList>
    </citation>
    <scope>NUCLEOTIDE SEQUENCE [LARGE SCALE GENOMIC DNA]</scope>
    <source>
        <strain evidence="9 10">DSM 22826</strain>
    </source>
</reference>
<keyword evidence="7 8" id="KW-0472">Membrane</keyword>
<proteinExistence type="inferred from homology"/>
<accession>A0A839QM16</accession>
<protein>
    <submittedName>
        <fullName evidence="9">Putative PurR-regulated permease PerM</fullName>
    </submittedName>
</protein>
<feature type="transmembrane region" description="Helical" evidence="8">
    <location>
        <begin position="64"/>
        <end position="86"/>
    </location>
</feature>
<evidence type="ECO:0000256" key="7">
    <source>
        <dbReference type="ARBA" id="ARBA00023136"/>
    </source>
</evidence>
<dbReference type="AlphaFoldDB" id="A0A839QM16"/>
<organism evidence="9 10">
    <name type="scientific">Paeniglutamicibacter cryotolerans</name>
    <dbReference type="NCBI Taxonomy" id="670079"/>
    <lineage>
        <taxon>Bacteria</taxon>
        <taxon>Bacillati</taxon>
        <taxon>Actinomycetota</taxon>
        <taxon>Actinomycetes</taxon>
        <taxon>Micrococcales</taxon>
        <taxon>Micrococcaceae</taxon>
        <taxon>Paeniglutamicibacter</taxon>
    </lineage>
</organism>
<keyword evidence="6 8" id="KW-1133">Transmembrane helix</keyword>
<dbReference type="GO" id="GO:0055085">
    <property type="term" value="P:transmembrane transport"/>
    <property type="evidence" value="ECO:0007669"/>
    <property type="project" value="TreeGrafter"/>
</dbReference>
<name>A0A839QM16_9MICC</name>
<keyword evidence="4" id="KW-1003">Cell membrane</keyword>